<evidence type="ECO:0000313" key="2">
    <source>
        <dbReference type="EMBL" id="SVE09405.1"/>
    </source>
</evidence>
<proteinExistence type="predicted"/>
<evidence type="ECO:0000256" key="1">
    <source>
        <dbReference type="SAM" id="Phobius"/>
    </source>
</evidence>
<keyword evidence="1" id="KW-0812">Transmembrane</keyword>
<organism evidence="2">
    <name type="scientific">marine metagenome</name>
    <dbReference type="NCBI Taxonomy" id="408172"/>
    <lineage>
        <taxon>unclassified sequences</taxon>
        <taxon>metagenomes</taxon>
        <taxon>ecological metagenomes</taxon>
    </lineage>
</organism>
<dbReference type="AlphaFoldDB" id="A0A383AQC8"/>
<dbReference type="EMBL" id="UINC01193677">
    <property type="protein sequence ID" value="SVE09405.1"/>
    <property type="molecule type" value="Genomic_DNA"/>
</dbReference>
<gene>
    <name evidence="2" type="ORF">METZ01_LOCUS462259</name>
</gene>
<feature type="non-terminal residue" evidence="2">
    <location>
        <position position="1"/>
    </location>
</feature>
<protein>
    <submittedName>
        <fullName evidence="2">Uncharacterized protein</fullName>
    </submittedName>
</protein>
<name>A0A383AQC8_9ZZZZ</name>
<keyword evidence="1" id="KW-0472">Membrane</keyword>
<feature type="transmembrane region" description="Helical" evidence="1">
    <location>
        <begin position="12"/>
        <end position="37"/>
    </location>
</feature>
<keyword evidence="1" id="KW-1133">Transmembrane helix</keyword>
<accession>A0A383AQC8</accession>
<reference evidence="2" key="1">
    <citation type="submission" date="2018-05" db="EMBL/GenBank/DDBJ databases">
        <authorList>
            <person name="Lanie J.A."/>
            <person name="Ng W.-L."/>
            <person name="Kazmierczak K.M."/>
            <person name="Andrzejewski T.M."/>
            <person name="Davidsen T.M."/>
            <person name="Wayne K.J."/>
            <person name="Tettelin H."/>
            <person name="Glass J.I."/>
            <person name="Rusch D."/>
            <person name="Podicherti R."/>
            <person name="Tsui H.-C.T."/>
            <person name="Winkler M.E."/>
        </authorList>
    </citation>
    <scope>NUCLEOTIDE SEQUENCE</scope>
</reference>
<sequence length="51" mass="6407">PCYNMEYIMQEFNWWLFGFIFMATFAGLTTLFGWWWLLGIPVWLAYDWWRS</sequence>